<keyword evidence="4" id="KW-1133">Transmembrane helix</keyword>
<evidence type="ECO:0000256" key="1">
    <source>
        <dbReference type="ARBA" id="ARBA00001968"/>
    </source>
</evidence>
<accession>A0AA38W2E8</accession>
<dbReference type="EMBL" id="JARYMX010000453">
    <property type="protein sequence ID" value="KAJ9535234.1"/>
    <property type="molecule type" value="Genomic_DNA"/>
</dbReference>
<dbReference type="Pfam" id="PF13359">
    <property type="entry name" value="DDE_Tnp_4"/>
    <property type="match status" value="1"/>
</dbReference>
<feature type="domain" description="DUF8040" evidence="7">
    <location>
        <begin position="90"/>
        <end position="169"/>
    </location>
</feature>
<comment type="caution">
    <text evidence="8">The sequence shown here is derived from an EMBL/GenBank/DDBJ whole genome shotgun (WGS) entry which is preliminary data.</text>
</comment>
<protein>
    <recommendedName>
        <fullName evidence="10">Transposase</fullName>
    </recommendedName>
</protein>
<dbReference type="InterPro" id="IPR024752">
    <property type="entry name" value="Myb/SANT-like_dom"/>
</dbReference>
<feature type="transmembrane region" description="Helical" evidence="4">
    <location>
        <begin position="47"/>
        <end position="64"/>
    </location>
</feature>
<feature type="compositionally biased region" description="Acidic residues" evidence="3">
    <location>
        <begin position="535"/>
        <end position="553"/>
    </location>
</feature>
<dbReference type="Pfam" id="PF12776">
    <property type="entry name" value="Myb_DNA-bind_3"/>
    <property type="match status" value="1"/>
</dbReference>
<evidence type="ECO:0000256" key="3">
    <source>
        <dbReference type="SAM" id="MobiDB-lite"/>
    </source>
</evidence>
<evidence type="ECO:0000256" key="2">
    <source>
        <dbReference type="ARBA" id="ARBA00022723"/>
    </source>
</evidence>
<sequence length="635" mass="73100">MLLFGFYRFACITTFLYRCLCICFSMARLSLTTRKCRIIRLFMEETMNAIVWFFIMVCCLVAKHRRDRPRIHYSLSNVDRSSILHRYAYESDTMCISQLRMDRRCFKKLCDMLERLGGLQPTRNMNIDEQVAIFLHMVAHNVKNRVVTCRFHRSGETISRLFTRVCNAVNRLHPHLLKKPEPVLEDSTDRRWKWFKNCLGALDGTYIKCLVPLEDKPRYRTRKNDIATNVLGVCSQDMQFIYVLAGWEGSAADSRVLRDALLRPRGLKVPRPYYYLVDGGYTNGEVKERCFGILKARWGILKDNSYYPVELKVKVIMACCLLHNFIRQEMPIDPFENISCSNENEDTDHQEENNITSVGTSAEWTDFRNNLAQHITNSSLILGMADKNNGRKYRNWSKDEDAKLVDALVNMVNVGGYKADNGFKSGYLQHLDQALKVSLPDSNLSSKPHIESRIKTMKKDWQIVHDMLHGTNTSGFGYDSLRMCVTADASVWDSYLQVHKEATKWKNKPFPHYEDLSHVFGKDRAHGNQARDYDGLDENDAMEDSPIPDEEQQSDEHMEQTPEDSHMPSQECSSQGTRKRKSRGDPLVDAIKNAAVILGDKIGKASDKLVVIEMEIHHKKSIVGSELTKMDLTAM</sequence>
<feature type="compositionally biased region" description="Basic and acidic residues" evidence="3">
    <location>
        <begin position="554"/>
        <end position="566"/>
    </location>
</feature>
<evidence type="ECO:0000259" key="7">
    <source>
        <dbReference type="Pfam" id="PF26138"/>
    </source>
</evidence>
<feature type="compositionally biased region" description="Basic and acidic residues" evidence="3">
    <location>
        <begin position="524"/>
        <end position="534"/>
    </location>
</feature>
<name>A0AA38W2E8_9ASTR</name>
<keyword evidence="4" id="KW-0472">Membrane</keyword>
<dbReference type="Proteomes" id="UP001172457">
    <property type="component" value="Unassembled WGS sequence"/>
</dbReference>
<dbReference type="InterPro" id="IPR058353">
    <property type="entry name" value="DUF8040"/>
</dbReference>
<feature type="domain" description="Myb/SANT-like" evidence="5">
    <location>
        <begin position="395"/>
        <end position="495"/>
    </location>
</feature>
<keyword evidence="4" id="KW-0812">Transmembrane</keyword>
<evidence type="ECO:0000256" key="4">
    <source>
        <dbReference type="SAM" id="Phobius"/>
    </source>
</evidence>
<dbReference type="Pfam" id="PF26138">
    <property type="entry name" value="DUF8040"/>
    <property type="match status" value="1"/>
</dbReference>
<evidence type="ECO:0008006" key="10">
    <source>
        <dbReference type="Google" id="ProtNLM"/>
    </source>
</evidence>
<gene>
    <name evidence="8" type="ORF">OSB04_un001677</name>
</gene>
<dbReference type="PANTHER" id="PTHR46250">
    <property type="entry name" value="MYB/SANT-LIKE DNA-BINDING DOMAIN PROTEIN-RELATED"/>
    <property type="match status" value="1"/>
</dbReference>
<comment type="cofactor">
    <cofactor evidence="1">
        <name>a divalent metal cation</name>
        <dbReference type="ChEBI" id="CHEBI:60240"/>
    </cofactor>
</comment>
<dbReference type="AlphaFoldDB" id="A0AA38W2E8"/>
<evidence type="ECO:0000313" key="8">
    <source>
        <dbReference type="EMBL" id="KAJ9535234.1"/>
    </source>
</evidence>
<dbReference type="PANTHER" id="PTHR46250:SF17">
    <property type="entry name" value="MYB_SANT-LIKE DOMAIN-CONTAINING PROTEIN"/>
    <property type="match status" value="1"/>
</dbReference>
<evidence type="ECO:0000259" key="6">
    <source>
        <dbReference type="Pfam" id="PF13359"/>
    </source>
</evidence>
<dbReference type="GO" id="GO:0046872">
    <property type="term" value="F:metal ion binding"/>
    <property type="evidence" value="ECO:0007669"/>
    <property type="project" value="UniProtKB-KW"/>
</dbReference>
<proteinExistence type="predicted"/>
<evidence type="ECO:0000259" key="5">
    <source>
        <dbReference type="Pfam" id="PF12776"/>
    </source>
</evidence>
<reference evidence="8" key="1">
    <citation type="submission" date="2023-03" db="EMBL/GenBank/DDBJ databases">
        <title>Chromosome-scale reference genome and RAD-based genetic map of yellow starthistle (Centaurea solstitialis) reveal putative structural variation and QTLs associated with invader traits.</title>
        <authorList>
            <person name="Reatini B."/>
            <person name="Cang F.A."/>
            <person name="Jiang Q."/>
            <person name="Mckibben M.T.W."/>
            <person name="Barker M.S."/>
            <person name="Rieseberg L.H."/>
            <person name="Dlugosch K.M."/>
        </authorList>
    </citation>
    <scope>NUCLEOTIDE SEQUENCE</scope>
    <source>
        <strain evidence="8">CAN-66</strain>
        <tissue evidence="8">Leaf</tissue>
    </source>
</reference>
<organism evidence="8 9">
    <name type="scientific">Centaurea solstitialis</name>
    <name type="common">yellow star-thistle</name>
    <dbReference type="NCBI Taxonomy" id="347529"/>
    <lineage>
        <taxon>Eukaryota</taxon>
        <taxon>Viridiplantae</taxon>
        <taxon>Streptophyta</taxon>
        <taxon>Embryophyta</taxon>
        <taxon>Tracheophyta</taxon>
        <taxon>Spermatophyta</taxon>
        <taxon>Magnoliopsida</taxon>
        <taxon>eudicotyledons</taxon>
        <taxon>Gunneridae</taxon>
        <taxon>Pentapetalae</taxon>
        <taxon>asterids</taxon>
        <taxon>campanulids</taxon>
        <taxon>Asterales</taxon>
        <taxon>Asteraceae</taxon>
        <taxon>Carduoideae</taxon>
        <taxon>Cardueae</taxon>
        <taxon>Centaureinae</taxon>
        <taxon>Centaurea</taxon>
    </lineage>
</organism>
<feature type="region of interest" description="Disordered" evidence="3">
    <location>
        <begin position="524"/>
        <end position="585"/>
    </location>
</feature>
<feature type="transmembrane region" description="Helical" evidence="4">
    <location>
        <begin position="6"/>
        <end position="27"/>
    </location>
</feature>
<evidence type="ECO:0000313" key="9">
    <source>
        <dbReference type="Proteomes" id="UP001172457"/>
    </source>
</evidence>
<keyword evidence="9" id="KW-1185">Reference proteome</keyword>
<feature type="domain" description="DDE Tnp4" evidence="6">
    <location>
        <begin position="202"/>
        <end position="283"/>
    </location>
</feature>
<feature type="compositionally biased region" description="Polar residues" evidence="3">
    <location>
        <begin position="567"/>
        <end position="576"/>
    </location>
</feature>
<keyword evidence="2" id="KW-0479">Metal-binding</keyword>
<dbReference type="InterPro" id="IPR027806">
    <property type="entry name" value="HARBI1_dom"/>
</dbReference>